<dbReference type="AlphaFoldDB" id="A0AAE1TGM0"/>
<dbReference type="PANTHER" id="PTHR42678:SF25">
    <property type="entry name" value="AMIDASE C869.01"/>
    <property type="match status" value="1"/>
</dbReference>
<feature type="domain" description="Amidase" evidence="1">
    <location>
        <begin position="59"/>
        <end position="501"/>
    </location>
</feature>
<dbReference type="InterPro" id="IPR036928">
    <property type="entry name" value="AS_sf"/>
</dbReference>
<evidence type="ECO:0000313" key="2">
    <source>
        <dbReference type="EMBL" id="KAK4284462.1"/>
    </source>
</evidence>
<protein>
    <recommendedName>
        <fullName evidence="1">Amidase domain-containing protein</fullName>
    </recommendedName>
</protein>
<dbReference type="InterPro" id="IPR023631">
    <property type="entry name" value="Amidase_dom"/>
</dbReference>
<dbReference type="PANTHER" id="PTHR42678">
    <property type="entry name" value="AMIDASE"/>
    <property type="match status" value="1"/>
</dbReference>
<dbReference type="SUPFAM" id="SSF75304">
    <property type="entry name" value="Amidase signature (AS) enzymes"/>
    <property type="match status" value="1"/>
</dbReference>
<dbReference type="Gene3D" id="3.90.1300.10">
    <property type="entry name" value="Amidase signature (AS) domain"/>
    <property type="match status" value="1"/>
</dbReference>
<dbReference type="Proteomes" id="UP001293593">
    <property type="component" value="Unassembled WGS sequence"/>
</dbReference>
<gene>
    <name evidence="2" type="ORF">QN277_001291</name>
</gene>
<proteinExistence type="predicted"/>
<dbReference type="EMBL" id="JAWXYG010000001">
    <property type="protein sequence ID" value="KAK4284462.1"/>
    <property type="molecule type" value="Genomic_DNA"/>
</dbReference>
<comment type="caution">
    <text evidence="2">The sequence shown here is derived from an EMBL/GenBank/DDBJ whole genome shotgun (WGS) entry which is preliminary data.</text>
</comment>
<dbReference type="Pfam" id="PF01425">
    <property type="entry name" value="Amidase"/>
    <property type="match status" value="1"/>
</dbReference>
<accession>A0AAE1TGM0</accession>
<sequence length="540" mass="58109">MRTESKHSSQCLVFSIVLVTVILTAWVKPINGSDFSIIEATIDDIQKAFADNKLTSTLLVDFYLERIRSFNPILRSVLEVNPDARAQAEKADRERRDPVCASSLGPLHGIPVLLKDSIATDDKLNTSAGSFALLGSKVPRDAHVVEKLRRAGAVILGKASMREWYGARSLGKVPVNWCARGGHALNPYVQSGNTCGSSFGSAISVAANLVSVSLGTETHGSIICPSDRNSVVGFKPTVGLTSRAGVIPISTLQDTIGPICRTVSDAVHVLDVIAGFDPRDEATHCAAKYIPQGGYKQFLRTEGLKGKRLGVVRNPFSNPYNNGSLAVSIFEQHLNTMRARGATVVDNLEIPNISIIQSPSKSGEFAVMLAEFKLTLNQYLKDLISSPVRSLADIIQFNIDHPDLENTREFGQDLFIRSEKTDGIGGKEQEAIKKMEELSAEGLEKIMEENELDGLVTLGSDAAALLALGGYPGITVPGGYDQSGMPFGICFGGLRGSEPKLIEIAFDFEQSTKARKPPPSSLASLSFSSLSLNDVYALSI</sequence>
<evidence type="ECO:0000313" key="3">
    <source>
        <dbReference type="Proteomes" id="UP001293593"/>
    </source>
</evidence>
<name>A0AAE1TGM0_9FABA</name>
<evidence type="ECO:0000259" key="1">
    <source>
        <dbReference type="Pfam" id="PF01425"/>
    </source>
</evidence>
<keyword evidence="3" id="KW-1185">Reference proteome</keyword>
<reference evidence="2" key="1">
    <citation type="submission" date="2023-10" db="EMBL/GenBank/DDBJ databases">
        <title>Chromosome-level genome of the transformable northern wattle, Acacia crassicarpa.</title>
        <authorList>
            <person name="Massaro I."/>
            <person name="Sinha N.R."/>
            <person name="Poethig S."/>
            <person name="Leichty A.R."/>
        </authorList>
    </citation>
    <scope>NUCLEOTIDE SEQUENCE</scope>
    <source>
        <strain evidence="2">Acra3RX</strain>
        <tissue evidence="2">Leaf</tissue>
    </source>
</reference>
<organism evidence="2 3">
    <name type="scientific">Acacia crassicarpa</name>
    <name type="common">northern wattle</name>
    <dbReference type="NCBI Taxonomy" id="499986"/>
    <lineage>
        <taxon>Eukaryota</taxon>
        <taxon>Viridiplantae</taxon>
        <taxon>Streptophyta</taxon>
        <taxon>Embryophyta</taxon>
        <taxon>Tracheophyta</taxon>
        <taxon>Spermatophyta</taxon>
        <taxon>Magnoliopsida</taxon>
        <taxon>eudicotyledons</taxon>
        <taxon>Gunneridae</taxon>
        <taxon>Pentapetalae</taxon>
        <taxon>rosids</taxon>
        <taxon>fabids</taxon>
        <taxon>Fabales</taxon>
        <taxon>Fabaceae</taxon>
        <taxon>Caesalpinioideae</taxon>
        <taxon>mimosoid clade</taxon>
        <taxon>Acacieae</taxon>
        <taxon>Acacia</taxon>
    </lineage>
</organism>